<sequence>MPSGDCKVSSSPTRMTRTNDSGANSLNLGFSAHSSRSIVHTLALDRVCDKPSTQMPPLLLDPSTSTNTRITHQHHTLTTRPESSRDVPTGPSFQDRSRCAPKFSCTQTLGQSCREGCPFCRKTVIVLHRE</sequence>
<reference evidence="2 3" key="1">
    <citation type="submission" date="2014-04" db="EMBL/GenBank/DDBJ databases">
        <authorList>
            <consortium name="DOE Joint Genome Institute"/>
            <person name="Kuo A."/>
            <person name="Kohler A."/>
            <person name="Costa M.D."/>
            <person name="Nagy L.G."/>
            <person name="Floudas D."/>
            <person name="Copeland A."/>
            <person name="Barry K.W."/>
            <person name="Cichocki N."/>
            <person name="Veneault-Fourrey C."/>
            <person name="LaButti K."/>
            <person name="Lindquist E.A."/>
            <person name="Lipzen A."/>
            <person name="Lundell T."/>
            <person name="Morin E."/>
            <person name="Murat C."/>
            <person name="Sun H."/>
            <person name="Tunlid A."/>
            <person name="Henrissat B."/>
            <person name="Grigoriev I.V."/>
            <person name="Hibbett D.S."/>
            <person name="Martin F."/>
            <person name="Nordberg H.P."/>
            <person name="Cantor M.N."/>
            <person name="Hua S.X."/>
        </authorList>
    </citation>
    <scope>NUCLEOTIDE SEQUENCE [LARGE SCALE GENOMIC DNA]</scope>
    <source>
        <strain evidence="2 3">441</strain>
    </source>
</reference>
<feature type="region of interest" description="Disordered" evidence="1">
    <location>
        <begin position="51"/>
        <end position="97"/>
    </location>
</feature>
<feature type="region of interest" description="Disordered" evidence="1">
    <location>
        <begin position="1"/>
        <end position="23"/>
    </location>
</feature>
<feature type="compositionally biased region" description="Polar residues" evidence="1">
    <location>
        <begin position="8"/>
        <end position="23"/>
    </location>
</feature>
<dbReference type="AlphaFoldDB" id="A0A0C9ZCH3"/>
<dbReference type="HOGENOM" id="CLU_1938980_0_0_1"/>
<gene>
    <name evidence="2" type="ORF">PISMIDRAFT_450709</name>
</gene>
<protein>
    <submittedName>
        <fullName evidence="2">Uncharacterized protein</fullName>
    </submittedName>
</protein>
<evidence type="ECO:0000313" key="2">
    <source>
        <dbReference type="EMBL" id="KIK23634.1"/>
    </source>
</evidence>
<reference evidence="3" key="2">
    <citation type="submission" date="2015-01" db="EMBL/GenBank/DDBJ databases">
        <title>Evolutionary Origins and Diversification of the Mycorrhizal Mutualists.</title>
        <authorList>
            <consortium name="DOE Joint Genome Institute"/>
            <consortium name="Mycorrhizal Genomics Consortium"/>
            <person name="Kohler A."/>
            <person name="Kuo A."/>
            <person name="Nagy L.G."/>
            <person name="Floudas D."/>
            <person name="Copeland A."/>
            <person name="Barry K.W."/>
            <person name="Cichocki N."/>
            <person name="Veneault-Fourrey C."/>
            <person name="LaButti K."/>
            <person name="Lindquist E.A."/>
            <person name="Lipzen A."/>
            <person name="Lundell T."/>
            <person name="Morin E."/>
            <person name="Murat C."/>
            <person name="Riley R."/>
            <person name="Ohm R."/>
            <person name="Sun H."/>
            <person name="Tunlid A."/>
            <person name="Henrissat B."/>
            <person name="Grigoriev I.V."/>
            <person name="Hibbett D.S."/>
            <person name="Martin F."/>
        </authorList>
    </citation>
    <scope>NUCLEOTIDE SEQUENCE [LARGE SCALE GENOMIC DNA]</scope>
    <source>
        <strain evidence="3">441</strain>
    </source>
</reference>
<organism evidence="2 3">
    <name type="scientific">Pisolithus microcarpus 441</name>
    <dbReference type="NCBI Taxonomy" id="765257"/>
    <lineage>
        <taxon>Eukaryota</taxon>
        <taxon>Fungi</taxon>
        <taxon>Dikarya</taxon>
        <taxon>Basidiomycota</taxon>
        <taxon>Agaricomycotina</taxon>
        <taxon>Agaricomycetes</taxon>
        <taxon>Agaricomycetidae</taxon>
        <taxon>Boletales</taxon>
        <taxon>Sclerodermatineae</taxon>
        <taxon>Pisolithaceae</taxon>
        <taxon>Pisolithus</taxon>
    </lineage>
</organism>
<proteinExistence type="predicted"/>
<dbReference type="Proteomes" id="UP000054018">
    <property type="component" value="Unassembled WGS sequence"/>
</dbReference>
<evidence type="ECO:0000256" key="1">
    <source>
        <dbReference type="SAM" id="MobiDB-lite"/>
    </source>
</evidence>
<keyword evidence="3" id="KW-1185">Reference proteome</keyword>
<evidence type="ECO:0000313" key="3">
    <source>
        <dbReference type="Proteomes" id="UP000054018"/>
    </source>
</evidence>
<accession>A0A0C9ZCH3</accession>
<name>A0A0C9ZCH3_9AGAM</name>
<dbReference type="EMBL" id="KN833724">
    <property type="protein sequence ID" value="KIK23634.1"/>
    <property type="molecule type" value="Genomic_DNA"/>
</dbReference>